<dbReference type="SUPFAM" id="SSF53850">
    <property type="entry name" value="Periplasmic binding protein-like II"/>
    <property type="match status" value="1"/>
</dbReference>
<reference evidence="5 6" key="1">
    <citation type="submission" date="2022-12" db="EMBL/GenBank/DDBJ databases">
        <title>Sphingomonas abieness sp. nov., an endophytic bacterium isolated from Abies koreana.</title>
        <authorList>
            <person name="Jiang L."/>
            <person name="Lee J."/>
        </authorList>
    </citation>
    <scope>NUCLEOTIDE SEQUENCE [LARGE SCALE GENOMIC DNA]</scope>
    <source>
        <strain evidence="6">PAMB 00755</strain>
    </source>
</reference>
<name>A0ABY7NR62_9SPHN</name>
<evidence type="ECO:0000313" key="5">
    <source>
        <dbReference type="EMBL" id="WBO24025.1"/>
    </source>
</evidence>
<organism evidence="5 6">
    <name type="scientific">Sphingomonas abietis</name>
    <dbReference type="NCBI Taxonomy" id="3012344"/>
    <lineage>
        <taxon>Bacteria</taxon>
        <taxon>Pseudomonadati</taxon>
        <taxon>Pseudomonadota</taxon>
        <taxon>Alphaproteobacteria</taxon>
        <taxon>Sphingomonadales</taxon>
        <taxon>Sphingomonadaceae</taxon>
        <taxon>Sphingomonas</taxon>
    </lineage>
</organism>
<keyword evidence="6" id="KW-1185">Reference proteome</keyword>
<sequence>MRASIRTLLSLLTTFSLASVASAGPPLVLAAASLQESLNAVADAWAAKHHERPVLSFAASSALAKQIDAGAPADLFISADEPWMNDVQKNGYVAPGTRVSFLANRLVLIAPADGKGVIAIKPGFPLAQALGDGRLAMADPESVPAGKYGKASLTALGVWPAVKAKVVSGDSVRSAMAFVERGEAPYGIVYATDALASKAVRIVGVFPEASHAPITYPIARLTASTSRDAEQFRLFVISAQGRAIFRKYGFLAHSPSVN</sequence>
<evidence type="ECO:0000256" key="1">
    <source>
        <dbReference type="ARBA" id="ARBA00009175"/>
    </source>
</evidence>
<dbReference type="PANTHER" id="PTHR30632">
    <property type="entry name" value="MOLYBDATE-BINDING PERIPLASMIC PROTEIN"/>
    <property type="match status" value="1"/>
</dbReference>
<dbReference type="Proteomes" id="UP001210865">
    <property type="component" value="Chromosome"/>
</dbReference>
<dbReference type="InterPro" id="IPR005950">
    <property type="entry name" value="ModA"/>
</dbReference>
<evidence type="ECO:0000256" key="4">
    <source>
        <dbReference type="SAM" id="SignalP"/>
    </source>
</evidence>
<feature type="chain" id="PRO_5045976154" evidence="4">
    <location>
        <begin position="24"/>
        <end position="258"/>
    </location>
</feature>
<dbReference type="InterPro" id="IPR050682">
    <property type="entry name" value="ModA/WtpA"/>
</dbReference>
<feature type="signal peptide" evidence="4">
    <location>
        <begin position="1"/>
        <end position="23"/>
    </location>
</feature>
<keyword evidence="3 4" id="KW-0732">Signal</keyword>
<evidence type="ECO:0000313" key="6">
    <source>
        <dbReference type="Proteomes" id="UP001210865"/>
    </source>
</evidence>
<dbReference type="NCBIfam" id="TIGR01256">
    <property type="entry name" value="modA"/>
    <property type="match status" value="1"/>
</dbReference>
<accession>A0ABY7NR62</accession>
<keyword evidence="2" id="KW-0479">Metal-binding</keyword>
<dbReference type="PANTHER" id="PTHR30632:SF17">
    <property type="entry name" value="MOLYBDATE-BINDING PROTEIN MODA"/>
    <property type="match status" value="1"/>
</dbReference>
<dbReference type="EMBL" id="CP115174">
    <property type="protein sequence ID" value="WBO24025.1"/>
    <property type="molecule type" value="Genomic_DNA"/>
</dbReference>
<comment type="similarity">
    <text evidence="1">Belongs to the bacterial solute-binding protein ModA family.</text>
</comment>
<gene>
    <name evidence="5" type="primary">modA</name>
    <name evidence="5" type="ORF">PBT88_07920</name>
</gene>
<proteinExistence type="inferred from homology"/>
<dbReference type="Pfam" id="PF13531">
    <property type="entry name" value="SBP_bac_11"/>
    <property type="match status" value="1"/>
</dbReference>
<dbReference type="RefSeq" id="WP_270078654.1">
    <property type="nucleotide sequence ID" value="NZ_CP115174.1"/>
</dbReference>
<dbReference type="PIRSF" id="PIRSF004846">
    <property type="entry name" value="ModA"/>
    <property type="match status" value="1"/>
</dbReference>
<evidence type="ECO:0000256" key="2">
    <source>
        <dbReference type="ARBA" id="ARBA00022723"/>
    </source>
</evidence>
<dbReference type="Gene3D" id="3.40.190.10">
    <property type="entry name" value="Periplasmic binding protein-like II"/>
    <property type="match status" value="2"/>
</dbReference>
<evidence type="ECO:0000256" key="3">
    <source>
        <dbReference type="ARBA" id="ARBA00022729"/>
    </source>
</evidence>
<protein>
    <submittedName>
        <fullName evidence="5">Molybdate ABC transporter substrate-binding protein</fullName>
    </submittedName>
</protein>